<dbReference type="OrthoDB" id="9789566at2"/>
<evidence type="ECO:0000313" key="4">
    <source>
        <dbReference type="EMBL" id="MVZ62648.1"/>
    </source>
</evidence>
<dbReference type="Pfam" id="PF00440">
    <property type="entry name" value="TetR_N"/>
    <property type="match status" value="1"/>
</dbReference>
<dbReference type="EMBL" id="WSQA01000008">
    <property type="protein sequence ID" value="MVZ62648.1"/>
    <property type="molecule type" value="Genomic_DNA"/>
</dbReference>
<feature type="DNA-binding region" description="H-T-H motif" evidence="2">
    <location>
        <begin position="35"/>
        <end position="54"/>
    </location>
</feature>
<proteinExistence type="predicted"/>
<protein>
    <submittedName>
        <fullName evidence="4">TetR family transcriptional regulator</fullName>
    </submittedName>
</protein>
<dbReference type="PROSITE" id="PS50977">
    <property type="entry name" value="HTH_TETR_2"/>
    <property type="match status" value="1"/>
</dbReference>
<dbReference type="RefSeq" id="WP_160369379.1">
    <property type="nucleotide sequence ID" value="NZ_WSQA01000008.1"/>
</dbReference>
<dbReference type="InterPro" id="IPR009057">
    <property type="entry name" value="Homeodomain-like_sf"/>
</dbReference>
<dbReference type="AlphaFoldDB" id="A0A6N8L3C1"/>
<dbReference type="InterPro" id="IPR001647">
    <property type="entry name" value="HTH_TetR"/>
</dbReference>
<organism evidence="4 5">
    <name type="scientific">Sphingobacterium humi</name>
    <dbReference type="NCBI Taxonomy" id="1796905"/>
    <lineage>
        <taxon>Bacteria</taxon>
        <taxon>Pseudomonadati</taxon>
        <taxon>Bacteroidota</taxon>
        <taxon>Sphingobacteriia</taxon>
        <taxon>Sphingobacteriales</taxon>
        <taxon>Sphingobacteriaceae</taxon>
        <taxon>Sphingobacterium</taxon>
    </lineage>
</organism>
<keyword evidence="1 2" id="KW-0238">DNA-binding</keyword>
<name>A0A6N8L3C1_9SPHI</name>
<reference evidence="4 5" key="1">
    <citation type="submission" date="2019-12" db="EMBL/GenBank/DDBJ databases">
        <authorList>
            <person name="Dong K."/>
        </authorList>
    </citation>
    <scope>NUCLEOTIDE SEQUENCE [LARGE SCALE GENOMIC DNA]</scope>
    <source>
        <strain evidence="4 5">JCM 31225</strain>
    </source>
</reference>
<dbReference type="Proteomes" id="UP000435036">
    <property type="component" value="Unassembled WGS sequence"/>
</dbReference>
<feature type="domain" description="HTH tetR-type" evidence="3">
    <location>
        <begin position="12"/>
        <end position="72"/>
    </location>
</feature>
<dbReference type="InterPro" id="IPR050109">
    <property type="entry name" value="HTH-type_TetR-like_transc_reg"/>
</dbReference>
<evidence type="ECO:0000313" key="5">
    <source>
        <dbReference type="Proteomes" id="UP000435036"/>
    </source>
</evidence>
<dbReference type="GO" id="GO:0003677">
    <property type="term" value="F:DNA binding"/>
    <property type="evidence" value="ECO:0007669"/>
    <property type="project" value="UniProtKB-UniRule"/>
</dbReference>
<evidence type="ECO:0000259" key="3">
    <source>
        <dbReference type="PROSITE" id="PS50977"/>
    </source>
</evidence>
<gene>
    <name evidence="4" type="ORF">GQF63_11485</name>
</gene>
<keyword evidence="5" id="KW-1185">Reference proteome</keyword>
<accession>A0A6N8L3C1</accession>
<evidence type="ECO:0000256" key="1">
    <source>
        <dbReference type="ARBA" id="ARBA00023125"/>
    </source>
</evidence>
<evidence type="ECO:0000256" key="2">
    <source>
        <dbReference type="PROSITE-ProRule" id="PRU00335"/>
    </source>
</evidence>
<dbReference type="PANTHER" id="PTHR30328">
    <property type="entry name" value="TRANSCRIPTIONAL REPRESSOR"/>
    <property type="match status" value="1"/>
</dbReference>
<dbReference type="PRINTS" id="PR00455">
    <property type="entry name" value="HTHTETR"/>
</dbReference>
<dbReference type="SUPFAM" id="SSF46689">
    <property type="entry name" value="Homeodomain-like"/>
    <property type="match status" value="1"/>
</dbReference>
<comment type="caution">
    <text evidence="4">The sequence shown here is derived from an EMBL/GenBank/DDBJ whole genome shotgun (WGS) entry which is preliminary data.</text>
</comment>
<dbReference type="Gene3D" id="1.10.357.10">
    <property type="entry name" value="Tetracycline Repressor, domain 2"/>
    <property type="match status" value="1"/>
</dbReference>
<sequence length="210" mass="24376">MATSKGKKQLDQSTEEKIKAAARKVFHQKGYAATRTRDIAEESGINLALISYYFKSKENLYEIITLETVFKFMHNLAVVFHDESSSFDEKIEQLADRYIDFISKEPDIPLFILTAMRNNPVKFGDKIPLKTIVLESIFYQQFQEKLQEGNHADISPLQYLLNLVSLIIFPFVAKPVFQNITGTKDSQFHKMMQERKKLIPIWIKSMYSKP</sequence>
<dbReference type="PANTHER" id="PTHR30328:SF54">
    <property type="entry name" value="HTH-TYPE TRANSCRIPTIONAL REPRESSOR SCO4008"/>
    <property type="match status" value="1"/>
</dbReference>